<sequence>MARTNPPASRGRSDLPRAAFVLDNGAYSIKAGFAPSDNIPDSEKLQLCDTIPNCIVRSRERKTYVASQIDEITQWSDAAFRRPVESGQLVNWEAQKEIWDYSLFDERTASSKTFIHDPANTLLLYAETPNAMPALQKNADEVIMEEWGFGGYLRAVGPSLNAYNDLHPVFEDAEAPKAQSSLANLPMECLLVIDSGYSYTTITPCFQGKPIQRAIRRLGLGGKHLTNLLKETISIRHFDLHQDTKTVNDIKEDVTFVSRDLKADLEKTWKGNKNWQRPVSPPIADDMDIDQKGSTEDIRVDCVLPDGVTITRAFTRPHDPSAAAARKRKLAATNPDSNEVVMTLGNERFTTPEIVFSPSDIGSQQPGLTDCVIQSLSKLPPLVQATMLANTIVVGGNARIPGFVERLQDELRAKVKSEWSVRVRNMEDPILSTWLGGARFTCNHRSVVEEYAVTKAEYQEHGSNWLLRRFAYSH</sequence>
<comment type="caution">
    <text evidence="1">The sequence shown here is derived from an EMBL/GenBank/DDBJ whole genome shotgun (WGS) entry which is preliminary data.</text>
</comment>
<dbReference type="EMBL" id="JAPDRQ010000086">
    <property type="protein sequence ID" value="KAJ9655948.1"/>
    <property type="molecule type" value="Genomic_DNA"/>
</dbReference>
<dbReference type="Proteomes" id="UP001172386">
    <property type="component" value="Unassembled WGS sequence"/>
</dbReference>
<gene>
    <name evidence="1" type="primary">ARP6</name>
    <name evidence="1" type="ORF">H2198_005296</name>
</gene>
<evidence type="ECO:0000313" key="1">
    <source>
        <dbReference type="EMBL" id="KAJ9655948.1"/>
    </source>
</evidence>
<organism evidence="1 2">
    <name type="scientific">Neophaeococcomyces mojaviensis</name>
    <dbReference type="NCBI Taxonomy" id="3383035"/>
    <lineage>
        <taxon>Eukaryota</taxon>
        <taxon>Fungi</taxon>
        <taxon>Dikarya</taxon>
        <taxon>Ascomycota</taxon>
        <taxon>Pezizomycotina</taxon>
        <taxon>Eurotiomycetes</taxon>
        <taxon>Chaetothyriomycetidae</taxon>
        <taxon>Chaetothyriales</taxon>
        <taxon>Chaetothyriales incertae sedis</taxon>
        <taxon>Neophaeococcomyces</taxon>
    </lineage>
</organism>
<evidence type="ECO:0000313" key="2">
    <source>
        <dbReference type="Proteomes" id="UP001172386"/>
    </source>
</evidence>
<proteinExistence type="predicted"/>
<keyword evidence="2" id="KW-1185">Reference proteome</keyword>
<reference evidence="1" key="1">
    <citation type="submission" date="2022-10" db="EMBL/GenBank/DDBJ databases">
        <title>Culturing micro-colonial fungi from biological soil crusts in the Mojave desert and describing Neophaeococcomyces mojavensis, and introducing the new genera and species Taxawa tesnikishii.</title>
        <authorList>
            <person name="Kurbessoian T."/>
            <person name="Stajich J.E."/>
        </authorList>
    </citation>
    <scope>NUCLEOTIDE SEQUENCE</scope>
    <source>
        <strain evidence="1">JES_112</strain>
    </source>
</reference>
<name>A0ACC3A668_9EURO</name>
<protein>
    <submittedName>
        <fullName evidence="1">Actin- protein 6</fullName>
    </submittedName>
</protein>
<accession>A0ACC3A668</accession>